<protein>
    <submittedName>
        <fullName evidence="1">Uncharacterized protein</fullName>
    </submittedName>
</protein>
<gene>
    <name evidence="1" type="ORF">AB0L16_04270</name>
</gene>
<proteinExistence type="predicted"/>
<comment type="caution">
    <text evidence="1">The sequence shown here is derived from an EMBL/GenBank/DDBJ whole genome shotgun (WGS) entry which is preliminary data.</text>
</comment>
<evidence type="ECO:0000313" key="1">
    <source>
        <dbReference type="EMBL" id="MEV5505681.1"/>
    </source>
</evidence>
<dbReference type="RefSeq" id="WP_109279461.1">
    <property type="nucleotide sequence ID" value="NZ_JBFAUK010000002.1"/>
</dbReference>
<evidence type="ECO:0000313" key="2">
    <source>
        <dbReference type="Proteomes" id="UP001552594"/>
    </source>
</evidence>
<keyword evidence="2" id="KW-1185">Reference proteome</keyword>
<dbReference type="Proteomes" id="UP001552594">
    <property type="component" value="Unassembled WGS sequence"/>
</dbReference>
<organism evidence="1 2">
    <name type="scientific">Streptomyces orinoci</name>
    <name type="common">Streptoverticillium orinoci</name>
    <dbReference type="NCBI Taxonomy" id="67339"/>
    <lineage>
        <taxon>Bacteria</taxon>
        <taxon>Bacillati</taxon>
        <taxon>Actinomycetota</taxon>
        <taxon>Actinomycetes</taxon>
        <taxon>Kitasatosporales</taxon>
        <taxon>Streptomycetaceae</taxon>
        <taxon>Streptomyces</taxon>
    </lineage>
</organism>
<name>A0ABV3JS15_STRON</name>
<accession>A0ABV3JS15</accession>
<reference evidence="1 2" key="1">
    <citation type="submission" date="2024-06" db="EMBL/GenBank/DDBJ databases">
        <title>The Natural Products Discovery Center: Release of the First 8490 Sequenced Strains for Exploring Actinobacteria Biosynthetic Diversity.</title>
        <authorList>
            <person name="Kalkreuter E."/>
            <person name="Kautsar S.A."/>
            <person name="Yang D."/>
            <person name="Bader C.D."/>
            <person name="Teijaro C.N."/>
            <person name="Fluegel L."/>
            <person name="Davis C.M."/>
            <person name="Simpson J.R."/>
            <person name="Lauterbach L."/>
            <person name="Steele A.D."/>
            <person name="Gui C."/>
            <person name="Meng S."/>
            <person name="Li G."/>
            <person name="Viehrig K."/>
            <person name="Ye F."/>
            <person name="Su P."/>
            <person name="Kiefer A.F."/>
            <person name="Nichols A."/>
            <person name="Cepeda A.J."/>
            <person name="Yan W."/>
            <person name="Fan B."/>
            <person name="Jiang Y."/>
            <person name="Adhikari A."/>
            <person name="Zheng C.-J."/>
            <person name="Schuster L."/>
            <person name="Cowan T.M."/>
            <person name="Smanski M.J."/>
            <person name="Chevrette M.G."/>
            <person name="De Carvalho L.P.S."/>
            <person name="Shen B."/>
        </authorList>
    </citation>
    <scope>NUCLEOTIDE SEQUENCE [LARGE SCALE GENOMIC DNA]</scope>
    <source>
        <strain evidence="1 2">NPDC052347</strain>
    </source>
</reference>
<sequence length="210" mass="23591">MGITTAWAISAHSDAFIEELAPRMRPLLAAERNDPLARERWQRWQKEPLPDYRTWLDAEPGSPEAGAIHSFLDLTAGQHIHDMYDGGGDDDFRLIDDVWEVSEDPERMFISVQSKTFAVSAFFHAIGPRRAALFPGWCGSFLFTSAEVRATLPRVERALTFTNQERAVAMSRLWLDDAPDEESVLDGPLRQWRQAADAGLGLCGVSLTIY</sequence>
<dbReference type="EMBL" id="JBFAUK010000002">
    <property type="protein sequence ID" value="MEV5505681.1"/>
    <property type="molecule type" value="Genomic_DNA"/>
</dbReference>